<reference evidence="2" key="1">
    <citation type="submission" date="2012-08" db="EMBL/GenBank/DDBJ databases">
        <title>The Genome Sequence of Wuchereria bancrofti.</title>
        <authorList>
            <person name="Nutman T.B."/>
            <person name="Fink D.L."/>
            <person name="Russ C."/>
            <person name="Young S."/>
            <person name="Zeng Q."/>
            <person name="Koehrsen M."/>
            <person name="Alvarado L."/>
            <person name="Berlin A."/>
            <person name="Chapman S.B."/>
            <person name="Chen Z."/>
            <person name="Freedman E."/>
            <person name="Gellesch M."/>
            <person name="Goldberg J."/>
            <person name="Griggs A."/>
            <person name="Gujja S."/>
            <person name="Heilman E.R."/>
            <person name="Heiman D."/>
            <person name="Hepburn T."/>
            <person name="Howarth C."/>
            <person name="Jen D."/>
            <person name="Larson L."/>
            <person name="Lewis B."/>
            <person name="Mehta T."/>
            <person name="Park D."/>
            <person name="Pearson M."/>
            <person name="Roberts A."/>
            <person name="Saif S."/>
            <person name="Shea T."/>
            <person name="Shenoy N."/>
            <person name="Sisk P."/>
            <person name="Stolte C."/>
            <person name="Sykes S."/>
            <person name="Walk T."/>
            <person name="White J."/>
            <person name="Yandava C."/>
            <person name="Haas B."/>
            <person name="Henn M.R."/>
            <person name="Nusbaum C."/>
            <person name="Birren B."/>
        </authorList>
    </citation>
    <scope>NUCLEOTIDE SEQUENCE [LARGE SCALE GENOMIC DNA]</scope>
    <source>
        <strain evidence="2">NA</strain>
    </source>
</reference>
<evidence type="ECO:0000313" key="2">
    <source>
        <dbReference type="Proteomes" id="UP000004810"/>
    </source>
</evidence>
<dbReference type="Proteomes" id="UP000004810">
    <property type="component" value="Unassembled WGS sequence"/>
</dbReference>
<organism evidence="1 2">
    <name type="scientific">Wuchereria bancrofti</name>
    <dbReference type="NCBI Taxonomy" id="6293"/>
    <lineage>
        <taxon>Eukaryota</taxon>
        <taxon>Metazoa</taxon>
        <taxon>Ecdysozoa</taxon>
        <taxon>Nematoda</taxon>
        <taxon>Chromadorea</taxon>
        <taxon>Rhabditida</taxon>
        <taxon>Spirurina</taxon>
        <taxon>Spiruromorpha</taxon>
        <taxon>Filarioidea</taxon>
        <taxon>Onchocercidae</taxon>
        <taxon>Wuchereria</taxon>
    </lineage>
</organism>
<dbReference type="InterPro" id="IPR011042">
    <property type="entry name" value="6-blade_b-propeller_TolB-like"/>
</dbReference>
<sequence length="64" mass="7560">MNLNGGARHHIPAKRTSHISSMTVFDDYLFWSDWNLREIIRVNKWTGMDETVLKMTTQLPNDIR</sequence>
<dbReference type="AlphaFoldDB" id="J9DJM3"/>
<proteinExistence type="predicted"/>
<comment type="caution">
    <text evidence="1">The sequence shown here is derived from an EMBL/GenBank/DDBJ whole genome shotgun (WGS) entry which is preliminary data.</text>
</comment>
<dbReference type="Gene3D" id="2.120.10.30">
    <property type="entry name" value="TolB, C-terminal domain"/>
    <property type="match status" value="1"/>
</dbReference>
<dbReference type="SUPFAM" id="SSF63825">
    <property type="entry name" value="YWTD domain"/>
    <property type="match status" value="1"/>
</dbReference>
<gene>
    <name evidence="1" type="ORF">WUBG_19270</name>
</gene>
<name>J9DJM3_WUCBA</name>
<dbReference type="EMBL" id="ADBV01025458">
    <property type="protein sequence ID" value="EJW69823.1"/>
    <property type="molecule type" value="Genomic_DNA"/>
</dbReference>
<feature type="non-terminal residue" evidence="1">
    <location>
        <position position="64"/>
    </location>
</feature>
<evidence type="ECO:0000313" key="1">
    <source>
        <dbReference type="EMBL" id="EJW69823.1"/>
    </source>
</evidence>
<accession>J9DJM3</accession>
<protein>
    <submittedName>
        <fullName evidence="1">Uncharacterized protein</fullName>
    </submittedName>
</protein>